<name>A0A0R2LQ32_9LACO</name>
<comment type="caution">
    <text evidence="1">The sequence shown here is derived from an EMBL/GenBank/DDBJ whole genome shotgun (WGS) entry which is preliminary data.</text>
</comment>
<keyword evidence="2" id="KW-1185">Reference proteome</keyword>
<dbReference type="AlphaFoldDB" id="A0A0R2LQ32"/>
<dbReference type="PATRIC" id="fig|616990.3.peg.2218"/>
<dbReference type="Proteomes" id="UP000051906">
    <property type="component" value="Unassembled WGS sequence"/>
</dbReference>
<reference evidence="1 2" key="1">
    <citation type="journal article" date="2015" name="Genome Announc.">
        <title>Expanding the biotechnology potential of lactobacilli through comparative genomics of 213 strains and associated genera.</title>
        <authorList>
            <person name="Sun Z."/>
            <person name="Harris H.M."/>
            <person name="McCann A."/>
            <person name="Guo C."/>
            <person name="Argimon S."/>
            <person name="Zhang W."/>
            <person name="Yang X."/>
            <person name="Jeffery I.B."/>
            <person name="Cooney J.C."/>
            <person name="Kagawa T.F."/>
            <person name="Liu W."/>
            <person name="Song Y."/>
            <person name="Salvetti E."/>
            <person name="Wrobel A."/>
            <person name="Rasinkangas P."/>
            <person name="Parkhill J."/>
            <person name="Rea M.C."/>
            <person name="O'Sullivan O."/>
            <person name="Ritari J."/>
            <person name="Douillard F.P."/>
            <person name="Paul Ross R."/>
            <person name="Yang R."/>
            <person name="Briner A.E."/>
            <person name="Felis G.E."/>
            <person name="de Vos W.M."/>
            <person name="Barrangou R."/>
            <person name="Klaenhammer T.R."/>
            <person name="Caufield P.W."/>
            <person name="Cui Y."/>
            <person name="Zhang H."/>
            <person name="O'Toole P.W."/>
        </authorList>
    </citation>
    <scope>NUCLEOTIDE SEQUENCE [LARGE SCALE GENOMIC DNA]</scope>
    <source>
        <strain evidence="1 2">DSM 22467</strain>
    </source>
</reference>
<dbReference type="OrthoDB" id="2268540at2"/>
<organism evidence="1 2">
    <name type="scientific">Levilactobacillus paucivorans</name>
    <dbReference type="NCBI Taxonomy" id="616990"/>
    <lineage>
        <taxon>Bacteria</taxon>
        <taxon>Bacillati</taxon>
        <taxon>Bacillota</taxon>
        <taxon>Bacilli</taxon>
        <taxon>Lactobacillales</taxon>
        <taxon>Lactobacillaceae</taxon>
        <taxon>Levilactobacillus</taxon>
    </lineage>
</organism>
<evidence type="ECO:0000313" key="2">
    <source>
        <dbReference type="Proteomes" id="UP000051906"/>
    </source>
</evidence>
<evidence type="ECO:0000313" key="1">
    <source>
        <dbReference type="EMBL" id="KRO03736.1"/>
    </source>
</evidence>
<dbReference type="EMBL" id="JQCA01000060">
    <property type="protein sequence ID" value="KRO03736.1"/>
    <property type="molecule type" value="Genomic_DNA"/>
</dbReference>
<sequence>MSITPHLLSDFGVSTEIPVMTPHNAMQNFIIDKQNPGIGYGTFGPRKGEWQIITKYAYDVSNTDVTKNHITPLSYLRIDHGVDNKNNSFDPGHSGSLDIYHKNGQTYLLIADKIGDAVDRYGTQLVRVPTELVETNSTIAYSDLARLGTVNHIGSKNIGTPNRLEFAVSADDQNIVIWVFNEATESLMGLSDIDGLLNQAAQTATKEMSLSGATPTEISNFSSSAKKALFKVRDIKGDTVSGCSLQGVALTNGGSVYVACETAIGDPISQANKGGAKGIWRFKVGVNAVGVGDPTSITNNMWHKYYVAQGGTPASDIGVEVEGLQVVGDDLYLGVAYHGSDTATEKNRLYHFDKTLV</sequence>
<dbReference type="RefSeq" id="WP_057878526.1">
    <property type="nucleotide sequence ID" value="NZ_JQCA01000060.1"/>
</dbReference>
<gene>
    <name evidence="1" type="ORF">IV54_GL002097</name>
</gene>
<protein>
    <submittedName>
        <fullName evidence="1">Uncharacterized protein</fullName>
    </submittedName>
</protein>
<proteinExistence type="predicted"/>
<accession>A0A0R2LQ32</accession>